<dbReference type="InterPro" id="IPR018299">
    <property type="entry name" value="Alkaline_phosphatase_AS"/>
</dbReference>
<evidence type="ECO:0000256" key="17">
    <source>
        <dbReference type="SAM" id="SignalP"/>
    </source>
</evidence>
<evidence type="ECO:0000256" key="4">
    <source>
        <dbReference type="ARBA" id="ARBA00022475"/>
    </source>
</evidence>
<feature type="binding site" evidence="14">
    <location>
        <position position="85"/>
    </location>
    <ligand>
        <name>Mg(2+)</name>
        <dbReference type="ChEBI" id="CHEBI:18420"/>
    </ligand>
</feature>
<dbReference type="EC" id="3.1.3.1" evidence="3 16"/>
<keyword evidence="4" id="KW-1003">Cell membrane</keyword>
<evidence type="ECO:0000256" key="10">
    <source>
        <dbReference type="ARBA" id="ARBA00023136"/>
    </source>
</evidence>
<evidence type="ECO:0000256" key="7">
    <source>
        <dbReference type="ARBA" id="ARBA00022801"/>
    </source>
</evidence>
<dbReference type="GO" id="GO:0098552">
    <property type="term" value="C:side of membrane"/>
    <property type="evidence" value="ECO:0007669"/>
    <property type="project" value="UniProtKB-KW"/>
</dbReference>
<feature type="binding site" evidence="14">
    <location>
        <position position="472"/>
    </location>
    <ligand>
        <name>Zn(2+)</name>
        <dbReference type="ChEBI" id="CHEBI:29105"/>
        <label>2</label>
    </ligand>
</feature>
<dbReference type="Pfam" id="PF00245">
    <property type="entry name" value="Alk_phosphatase"/>
    <property type="match status" value="1"/>
</dbReference>
<keyword evidence="17" id="KW-0732">Signal</keyword>
<feature type="binding site" evidence="14">
    <location>
        <position position="352"/>
    </location>
    <ligand>
        <name>Mg(2+)</name>
        <dbReference type="ChEBI" id="CHEBI:18420"/>
    </ligand>
</feature>
<comment type="catalytic activity">
    <reaction evidence="16">
        <text>a phosphate monoester + H2O = an alcohol + phosphate</text>
        <dbReference type="Rhea" id="RHEA:15017"/>
        <dbReference type="ChEBI" id="CHEBI:15377"/>
        <dbReference type="ChEBI" id="CHEBI:30879"/>
        <dbReference type="ChEBI" id="CHEBI:43474"/>
        <dbReference type="ChEBI" id="CHEBI:67140"/>
        <dbReference type="EC" id="3.1.3.1"/>
    </reaction>
</comment>
<proteinExistence type="inferred from homology"/>
<feature type="binding site" evidence="14">
    <location>
        <position position="194"/>
    </location>
    <ligand>
        <name>Mg(2+)</name>
        <dbReference type="ChEBI" id="CHEBI:18420"/>
    </ligand>
</feature>
<evidence type="ECO:0000256" key="15">
    <source>
        <dbReference type="RuleBase" id="RU003946"/>
    </source>
</evidence>
<dbReference type="FunFam" id="3.40.720.10:FF:000008">
    <property type="entry name" value="Alkaline phosphatase"/>
    <property type="match status" value="1"/>
</dbReference>
<feature type="binding site" evidence="14">
    <location>
        <position position="192"/>
    </location>
    <ligand>
        <name>Mg(2+)</name>
        <dbReference type="ChEBI" id="CHEBI:18420"/>
    </ligand>
</feature>
<dbReference type="PANTHER" id="PTHR11596">
    <property type="entry name" value="ALKALINE PHOSPHATASE"/>
    <property type="match status" value="1"/>
</dbReference>
<evidence type="ECO:0000256" key="14">
    <source>
        <dbReference type="PIRSR" id="PIRSR601952-2"/>
    </source>
</evidence>
<dbReference type="GO" id="GO:0004035">
    <property type="term" value="F:alkaline phosphatase activity"/>
    <property type="evidence" value="ECO:0007669"/>
    <property type="project" value="UniProtKB-EC"/>
</dbReference>
<dbReference type="SMART" id="SM00098">
    <property type="entry name" value="alkPPc"/>
    <property type="match status" value="1"/>
</dbReference>
<dbReference type="InterPro" id="IPR001952">
    <property type="entry name" value="Alkaline_phosphatase"/>
</dbReference>
<feature type="binding site" evidence="14">
    <location>
        <position position="398"/>
    </location>
    <ligand>
        <name>Zn(2+)</name>
        <dbReference type="ChEBI" id="CHEBI:29105"/>
        <label>2</label>
    </ligand>
</feature>
<name>A0AA38HWP3_9CUCU</name>
<dbReference type="PROSITE" id="PS00123">
    <property type="entry name" value="ALKALINE_PHOSPHATASE"/>
    <property type="match status" value="1"/>
</dbReference>
<keyword evidence="5" id="KW-0336">GPI-anchor</keyword>
<dbReference type="EMBL" id="JALNTZ010000007">
    <property type="protein sequence ID" value="KAJ3645658.1"/>
    <property type="molecule type" value="Genomic_DNA"/>
</dbReference>
<evidence type="ECO:0000256" key="16">
    <source>
        <dbReference type="RuleBase" id="RU003947"/>
    </source>
</evidence>
<comment type="cofactor">
    <cofactor evidence="14">
        <name>Zn(2+)</name>
        <dbReference type="ChEBI" id="CHEBI:29105"/>
    </cofactor>
    <text evidence="14">Binds 2 Zn(2+) ions.</text>
</comment>
<feature type="chain" id="PRO_5041467012" description="Alkaline phosphatase" evidence="17">
    <location>
        <begin position="25"/>
        <end position="536"/>
    </location>
</feature>
<evidence type="ECO:0000256" key="12">
    <source>
        <dbReference type="ARBA" id="ARBA00023288"/>
    </source>
</evidence>
<sequence>MKMRVEGIAFFLQVVAVLPFFVSGHWDDSVHPHFPRKVKKRSTEEKSEEDSADFWIRNAQEAVKERLLRRANENIAKNVILFLGDGMSIPTISAARVYVGGEEKQLSFDTFPYTGLSKTYCIDHQVADSACSATAYLGGVKGNYGTIGVTGNVKRDDCPPMRNSTNHVLSIAHWSQLKGKMTGLVTTARVTHASPAGVYAHTAERDWESDNDVIASNYDSVTCRDIAWQLVHGETGKKLNVVLGGGRANFLPQNTKDEDGFQGNRVDKVNLIKVWLEQKKQLGAKPTYVWNKEGLLGVDYNQTDYLLGLFNPDHVSFNLKRDKNKEPSLQEMTEAAIKVLSQSENGYFLFVEGARIDMGHHNAQARMALDETSEFSKAVQAAIDMTSESDTLIVVTSDHAHTMSYSGYAHRGNDVLGIAGNADDTIPYTVLNYANGPGYKASEGRRHDVSKDDMSNEEYRYPGISPLHMETHGGDDVAIFAKGPWAHLFTGVMEENVIPHLMSYASCVGNGETACDPLEKEWHFSRIMILVKKNSK</sequence>
<evidence type="ECO:0000256" key="5">
    <source>
        <dbReference type="ARBA" id="ARBA00022622"/>
    </source>
</evidence>
<evidence type="ECO:0000256" key="8">
    <source>
        <dbReference type="ARBA" id="ARBA00022833"/>
    </source>
</evidence>
<feature type="signal peptide" evidence="17">
    <location>
        <begin position="1"/>
        <end position="24"/>
    </location>
</feature>
<keyword evidence="7 16" id="KW-0378">Hydrolase</keyword>
<feature type="binding site" evidence="14">
    <location>
        <position position="399"/>
    </location>
    <ligand>
        <name>Zn(2+)</name>
        <dbReference type="ChEBI" id="CHEBI:29105"/>
        <label>2</label>
    </ligand>
</feature>
<comment type="subcellular location">
    <subcellularLocation>
        <location evidence="1">Cell membrane</location>
        <topology evidence="1">Lipid-anchor</topology>
        <topology evidence="1">GPI-anchor</topology>
    </subcellularLocation>
</comment>
<evidence type="ECO:0000313" key="18">
    <source>
        <dbReference type="EMBL" id="KAJ3645658.1"/>
    </source>
</evidence>
<keyword evidence="9 14" id="KW-0460">Magnesium</keyword>
<dbReference type="Proteomes" id="UP001168821">
    <property type="component" value="Unassembled WGS sequence"/>
</dbReference>
<feature type="binding site" evidence="14">
    <location>
        <position position="357"/>
    </location>
    <ligand>
        <name>Zn(2+)</name>
        <dbReference type="ChEBI" id="CHEBI:29105"/>
        <label>2</label>
    </ligand>
</feature>
<keyword evidence="12" id="KW-0449">Lipoprotein</keyword>
<evidence type="ECO:0000256" key="2">
    <source>
        <dbReference type="ARBA" id="ARBA00005984"/>
    </source>
</evidence>
<evidence type="ECO:0000256" key="9">
    <source>
        <dbReference type="ARBA" id="ARBA00022842"/>
    </source>
</evidence>
<dbReference type="CDD" id="cd16012">
    <property type="entry name" value="ALP"/>
    <property type="match status" value="1"/>
</dbReference>
<keyword evidence="11" id="KW-0325">Glycoprotein</keyword>
<organism evidence="18 19">
    <name type="scientific">Zophobas morio</name>
    <dbReference type="NCBI Taxonomy" id="2755281"/>
    <lineage>
        <taxon>Eukaryota</taxon>
        <taxon>Metazoa</taxon>
        <taxon>Ecdysozoa</taxon>
        <taxon>Arthropoda</taxon>
        <taxon>Hexapoda</taxon>
        <taxon>Insecta</taxon>
        <taxon>Pterygota</taxon>
        <taxon>Neoptera</taxon>
        <taxon>Endopterygota</taxon>
        <taxon>Coleoptera</taxon>
        <taxon>Polyphaga</taxon>
        <taxon>Cucujiformia</taxon>
        <taxon>Tenebrionidae</taxon>
        <taxon>Zophobas</taxon>
    </lineage>
</organism>
<dbReference type="GO" id="GO:0046872">
    <property type="term" value="F:metal ion binding"/>
    <property type="evidence" value="ECO:0007669"/>
    <property type="project" value="UniProtKB-KW"/>
</dbReference>
<dbReference type="AlphaFoldDB" id="A0AA38HWP3"/>
<comment type="caution">
    <text evidence="18">The sequence shown here is derived from an EMBL/GenBank/DDBJ whole genome shotgun (WGS) entry which is preliminary data.</text>
</comment>
<feature type="binding site" evidence="14">
    <location>
        <position position="85"/>
    </location>
    <ligand>
        <name>Zn(2+)</name>
        <dbReference type="ChEBI" id="CHEBI:29105"/>
        <label>2</label>
    </ligand>
</feature>
<dbReference type="Gene3D" id="3.40.720.10">
    <property type="entry name" value="Alkaline Phosphatase, subunit A"/>
    <property type="match status" value="1"/>
</dbReference>
<keyword evidence="6 14" id="KW-0479">Metal-binding</keyword>
<keyword evidence="19" id="KW-1185">Reference proteome</keyword>
<feature type="binding site" evidence="14">
    <location>
        <position position="361"/>
    </location>
    <ligand>
        <name>Zn(2+)</name>
        <dbReference type="ChEBI" id="CHEBI:29105"/>
        <label>2</label>
    </ligand>
</feature>
<evidence type="ECO:0000256" key="11">
    <source>
        <dbReference type="ARBA" id="ARBA00023180"/>
    </source>
</evidence>
<feature type="active site" description="Phosphoserine intermediate" evidence="13">
    <location>
        <position position="129"/>
    </location>
</feature>
<evidence type="ECO:0000256" key="1">
    <source>
        <dbReference type="ARBA" id="ARBA00004609"/>
    </source>
</evidence>
<evidence type="ECO:0000256" key="6">
    <source>
        <dbReference type="ARBA" id="ARBA00022723"/>
    </source>
</evidence>
<dbReference type="PANTHER" id="PTHR11596:SF91">
    <property type="entry name" value="ALKALINE PHOSPHATASE-RELATED"/>
    <property type="match status" value="1"/>
</dbReference>
<comment type="similarity">
    <text evidence="2 15">Belongs to the alkaline phosphatase family.</text>
</comment>
<dbReference type="PRINTS" id="PR00113">
    <property type="entry name" value="ALKPHPHTASE"/>
</dbReference>
<dbReference type="SUPFAM" id="SSF53649">
    <property type="entry name" value="Alkaline phosphatase-like"/>
    <property type="match status" value="1"/>
</dbReference>
<evidence type="ECO:0000256" key="13">
    <source>
        <dbReference type="PIRSR" id="PIRSR601952-1"/>
    </source>
</evidence>
<dbReference type="GO" id="GO:0005886">
    <property type="term" value="C:plasma membrane"/>
    <property type="evidence" value="ECO:0007669"/>
    <property type="project" value="UniProtKB-SubCell"/>
</dbReference>
<dbReference type="InterPro" id="IPR017850">
    <property type="entry name" value="Alkaline_phosphatase_core_sf"/>
</dbReference>
<protein>
    <recommendedName>
        <fullName evidence="3 16">Alkaline phosphatase</fullName>
        <ecNumber evidence="3 16">3.1.3.1</ecNumber>
    </recommendedName>
</protein>
<comment type="cofactor">
    <cofactor evidence="14">
        <name>Mg(2+)</name>
        <dbReference type="ChEBI" id="CHEBI:18420"/>
    </cofactor>
    <text evidence="14">Binds 1 Mg(2+) ion.</text>
</comment>
<gene>
    <name evidence="18" type="ORF">Zmor_023299</name>
</gene>
<evidence type="ECO:0000256" key="3">
    <source>
        <dbReference type="ARBA" id="ARBA00012647"/>
    </source>
</evidence>
<evidence type="ECO:0000313" key="19">
    <source>
        <dbReference type="Proteomes" id="UP001168821"/>
    </source>
</evidence>
<keyword evidence="8 14" id="KW-0862">Zinc</keyword>
<accession>A0AA38HWP3</accession>
<keyword evidence="10" id="KW-0472">Membrane</keyword>
<reference evidence="18" key="1">
    <citation type="journal article" date="2023" name="G3 (Bethesda)">
        <title>Whole genome assemblies of Zophobas morio and Tenebrio molitor.</title>
        <authorList>
            <person name="Kaur S."/>
            <person name="Stinson S.A."/>
            <person name="diCenzo G.C."/>
        </authorList>
    </citation>
    <scope>NUCLEOTIDE SEQUENCE</scope>
    <source>
        <strain evidence="18">QUZm001</strain>
    </source>
</reference>